<proteinExistence type="predicted"/>
<dbReference type="Gene3D" id="3.40.630.30">
    <property type="match status" value="1"/>
</dbReference>
<dbReference type="SUPFAM" id="SSF55729">
    <property type="entry name" value="Acyl-CoA N-acyltransferases (Nat)"/>
    <property type="match status" value="1"/>
</dbReference>
<organism evidence="2 3">
    <name type="scientific">Actinomadura yumaensis</name>
    <dbReference type="NCBI Taxonomy" id="111807"/>
    <lineage>
        <taxon>Bacteria</taxon>
        <taxon>Bacillati</taxon>
        <taxon>Actinomycetota</taxon>
        <taxon>Actinomycetes</taxon>
        <taxon>Streptosporangiales</taxon>
        <taxon>Thermomonosporaceae</taxon>
        <taxon>Actinomadura</taxon>
    </lineage>
</organism>
<dbReference type="GO" id="GO:0016746">
    <property type="term" value="F:acyltransferase activity"/>
    <property type="evidence" value="ECO:0007669"/>
    <property type="project" value="UniProtKB-KW"/>
</dbReference>
<keyword evidence="2" id="KW-0012">Acyltransferase</keyword>
<dbReference type="EC" id="2.3.-.-" evidence="2"/>
<name>A0ABW2CUG7_9ACTN</name>
<dbReference type="CDD" id="cd04301">
    <property type="entry name" value="NAT_SF"/>
    <property type="match status" value="1"/>
</dbReference>
<dbReference type="Proteomes" id="UP001596380">
    <property type="component" value="Unassembled WGS sequence"/>
</dbReference>
<evidence type="ECO:0000313" key="3">
    <source>
        <dbReference type="Proteomes" id="UP001596380"/>
    </source>
</evidence>
<keyword evidence="3" id="KW-1185">Reference proteome</keyword>
<comment type="caution">
    <text evidence="2">The sequence shown here is derived from an EMBL/GenBank/DDBJ whole genome shotgun (WGS) entry which is preliminary data.</text>
</comment>
<protein>
    <submittedName>
        <fullName evidence="2">GNAT family N-acetyltransferase</fullName>
        <ecNumber evidence="2">2.3.-.-</ecNumber>
    </submittedName>
</protein>
<evidence type="ECO:0000259" key="1">
    <source>
        <dbReference type="PROSITE" id="PS51186"/>
    </source>
</evidence>
<accession>A0ABW2CUG7</accession>
<sequence length="190" mass="21010">MAHIGSCAPALDDVRIRPYGVGDDDRLRRMSERLSRNSLYSRFFSGTPRLPEPYLAAMRRLDHWDREAMVALLDGEAVGVAEYCRDAVRPHRAEIAVLISDPWQRRGLGSRMVGYLARLAERRGITEFDADVIPTNREAVLAIRSGWPASRSDGSGGSARFRLPLPIPAWTPVPVQAPIPARAGAERVPG</sequence>
<dbReference type="InterPro" id="IPR016181">
    <property type="entry name" value="Acyl_CoA_acyltransferase"/>
</dbReference>
<evidence type="ECO:0000313" key="2">
    <source>
        <dbReference type="EMBL" id="MFC6884728.1"/>
    </source>
</evidence>
<feature type="domain" description="N-acetyltransferase" evidence="1">
    <location>
        <begin position="14"/>
        <end position="168"/>
    </location>
</feature>
<dbReference type="EMBL" id="JBHSXS010000030">
    <property type="protein sequence ID" value="MFC6884728.1"/>
    <property type="molecule type" value="Genomic_DNA"/>
</dbReference>
<dbReference type="Pfam" id="PF00583">
    <property type="entry name" value="Acetyltransf_1"/>
    <property type="match status" value="1"/>
</dbReference>
<keyword evidence="2" id="KW-0808">Transferase</keyword>
<dbReference type="InterPro" id="IPR000182">
    <property type="entry name" value="GNAT_dom"/>
</dbReference>
<dbReference type="PROSITE" id="PS51186">
    <property type="entry name" value="GNAT"/>
    <property type="match status" value="1"/>
</dbReference>
<reference evidence="3" key="1">
    <citation type="journal article" date="2019" name="Int. J. Syst. Evol. Microbiol.">
        <title>The Global Catalogue of Microorganisms (GCM) 10K type strain sequencing project: providing services to taxonomists for standard genome sequencing and annotation.</title>
        <authorList>
            <consortium name="The Broad Institute Genomics Platform"/>
            <consortium name="The Broad Institute Genome Sequencing Center for Infectious Disease"/>
            <person name="Wu L."/>
            <person name="Ma J."/>
        </authorList>
    </citation>
    <scope>NUCLEOTIDE SEQUENCE [LARGE SCALE GENOMIC DNA]</scope>
    <source>
        <strain evidence="3">JCM 3369</strain>
    </source>
</reference>
<dbReference type="RefSeq" id="WP_309239627.1">
    <property type="nucleotide sequence ID" value="NZ_JBHSXE010000001.1"/>
</dbReference>
<gene>
    <name evidence="2" type="ORF">ACFQKB_33560</name>
</gene>